<evidence type="ECO:0000313" key="10">
    <source>
        <dbReference type="Proteomes" id="UP000237749"/>
    </source>
</evidence>
<dbReference type="Gene3D" id="1.10.3720.10">
    <property type="entry name" value="MetI-like"/>
    <property type="match status" value="1"/>
</dbReference>
<dbReference type="GO" id="GO:0005886">
    <property type="term" value="C:plasma membrane"/>
    <property type="evidence" value="ECO:0007669"/>
    <property type="project" value="UniProtKB-SubCell"/>
</dbReference>
<feature type="transmembrane region" description="Helical" evidence="7">
    <location>
        <begin position="15"/>
        <end position="37"/>
    </location>
</feature>
<keyword evidence="6 7" id="KW-0472">Membrane</keyword>
<keyword evidence="3" id="KW-1003">Cell membrane</keyword>
<comment type="subcellular location">
    <subcellularLocation>
        <location evidence="1 7">Cell membrane</location>
        <topology evidence="1 7">Multi-pass membrane protein</topology>
    </subcellularLocation>
</comment>
<keyword evidence="5 7" id="KW-1133">Transmembrane helix</keyword>
<evidence type="ECO:0000313" key="9">
    <source>
        <dbReference type="EMBL" id="PPK81290.1"/>
    </source>
</evidence>
<dbReference type="EMBL" id="PTJA01000004">
    <property type="protein sequence ID" value="PPK81290.1"/>
    <property type="molecule type" value="Genomic_DNA"/>
</dbReference>
<comment type="caution">
    <text evidence="9">The sequence shown here is derived from an EMBL/GenBank/DDBJ whole genome shotgun (WGS) entry which is preliminary data.</text>
</comment>
<evidence type="ECO:0000259" key="8">
    <source>
        <dbReference type="PROSITE" id="PS50928"/>
    </source>
</evidence>
<dbReference type="AlphaFoldDB" id="A0A2S6HTX6"/>
<dbReference type="PANTHER" id="PTHR43386">
    <property type="entry name" value="OLIGOPEPTIDE TRANSPORT SYSTEM PERMEASE PROTEIN APPC"/>
    <property type="match status" value="1"/>
</dbReference>
<sequence length="284" mass="30438">MKKSELLRRMKKSKFFVIGLVIAVFVTLAAFTSPLFVVHDPIQSDLRKRLISPEFLANGINGYILGTDALGQDIFTRLVTGCRISLLIAAAGVLIPALIGTALGAIAGFFGGTIDNVIMRICDIQLSIPTMVLAITVMAIFGNSVPNLLLVLAIVGWTSYTRVVRGSVMGIRNSEFIQASRVLGASNARILITQVLPCVLTPLIILMSQQIGFVILTEANLSFLGMGVPLPNPSLGSMIADGREYIATAPWTVVVPGVTLMIIVLAFNFLGDGVRDILDPKNKD</sequence>
<feature type="transmembrane region" description="Helical" evidence="7">
    <location>
        <begin position="84"/>
        <end position="110"/>
    </location>
</feature>
<keyword evidence="4 7" id="KW-0812">Transmembrane</keyword>
<keyword evidence="10" id="KW-1185">Reference proteome</keyword>
<comment type="similarity">
    <text evidence="7">Belongs to the binding-protein-dependent transport system permease family.</text>
</comment>
<organism evidence="9 10">
    <name type="scientific">Lacrimispora xylanisolvens</name>
    <dbReference type="NCBI Taxonomy" id="384636"/>
    <lineage>
        <taxon>Bacteria</taxon>
        <taxon>Bacillati</taxon>
        <taxon>Bacillota</taxon>
        <taxon>Clostridia</taxon>
        <taxon>Lachnospirales</taxon>
        <taxon>Lachnospiraceae</taxon>
        <taxon>Lacrimispora</taxon>
    </lineage>
</organism>
<dbReference type="Pfam" id="PF12911">
    <property type="entry name" value="OppC_N"/>
    <property type="match status" value="1"/>
</dbReference>
<protein>
    <submittedName>
        <fullName evidence="9">Peptide/nickel transport system permease protein</fullName>
    </submittedName>
</protein>
<dbReference type="SUPFAM" id="SSF161098">
    <property type="entry name" value="MetI-like"/>
    <property type="match status" value="1"/>
</dbReference>
<dbReference type="CDD" id="cd06261">
    <property type="entry name" value="TM_PBP2"/>
    <property type="match status" value="1"/>
</dbReference>
<dbReference type="InterPro" id="IPR025966">
    <property type="entry name" value="OppC_N"/>
</dbReference>
<dbReference type="OrthoDB" id="9783218at2"/>
<keyword evidence="2 7" id="KW-0813">Transport</keyword>
<dbReference type="Proteomes" id="UP000237749">
    <property type="component" value="Unassembled WGS sequence"/>
</dbReference>
<accession>A0A2S6HTX6</accession>
<evidence type="ECO:0000256" key="1">
    <source>
        <dbReference type="ARBA" id="ARBA00004651"/>
    </source>
</evidence>
<evidence type="ECO:0000256" key="7">
    <source>
        <dbReference type="RuleBase" id="RU363032"/>
    </source>
</evidence>
<evidence type="ECO:0000256" key="4">
    <source>
        <dbReference type="ARBA" id="ARBA00022692"/>
    </source>
</evidence>
<evidence type="ECO:0000256" key="6">
    <source>
        <dbReference type="ARBA" id="ARBA00023136"/>
    </source>
</evidence>
<reference evidence="9 10" key="1">
    <citation type="submission" date="2018-02" db="EMBL/GenBank/DDBJ databases">
        <title>Genomic Encyclopedia of Archaeal and Bacterial Type Strains, Phase II (KMG-II): from individual species to whole genera.</title>
        <authorList>
            <person name="Goeker M."/>
        </authorList>
    </citation>
    <scope>NUCLEOTIDE SEQUENCE [LARGE SCALE GENOMIC DNA]</scope>
    <source>
        <strain evidence="9 10">DSM 3808</strain>
    </source>
</reference>
<dbReference type="PROSITE" id="PS50928">
    <property type="entry name" value="ABC_TM1"/>
    <property type="match status" value="1"/>
</dbReference>
<feature type="transmembrane region" description="Helical" evidence="7">
    <location>
        <begin position="251"/>
        <end position="271"/>
    </location>
</feature>
<dbReference type="Pfam" id="PF00528">
    <property type="entry name" value="BPD_transp_1"/>
    <property type="match status" value="1"/>
</dbReference>
<evidence type="ECO:0000256" key="5">
    <source>
        <dbReference type="ARBA" id="ARBA00022989"/>
    </source>
</evidence>
<proteinExistence type="inferred from homology"/>
<feature type="domain" description="ABC transmembrane type-1" evidence="8">
    <location>
        <begin position="82"/>
        <end position="271"/>
    </location>
</feature>
<dbReference type="InterPro" id="IPR035906">
    <property type="entry name" value="MetI-like_sf"/>
</dbReference>
<feature type="transmembrane region" description="Helical" evidence="7">
    <location>
        <begin position="188"/>
        <end position="206"/>
    </location>
</feature>
<evidence type="ECO:0000256" key="2">
    <source>
        <dbReference type="ARBA" id="ARBA00022448"/>
    </source>
</evidence>
<name>A0A2S6HTX6_9FIRM</name>
<dbReference type="InterPro" id="IPR050366">
    <property type="entry name" value="BP-dependent_transpt_permease"/>
</dbReference>
<evidence type="ECO:0000256" key="3">
    <source>
        <dbReference type="ARBA" id="ARBA00022475"/>
    </source>
</evidence>
<dbReference type="RefSeq" id="WP_104436390.1">
    <property type="nucleotide sequence ID" value="NZ_PTJA01000004.1"/>
</dbReference>
<gene>
    <name evidence="9" type="ORF">BXY41_10491</name>
</gene>
<dbReference type="GO" id="GO:0055085">
    <property type="term" value="P:transmembrane transport"/>
    <property type="evidence" value="ECO:0007669"/>
    <property type="project" value="InterPro"/>
</dbReference>
<dbReference type="InterPro" id="IPR000515">
    <property type="entry name" value="MetI-like"/>
</dbReference>
<dbReference type="PANTHER" id="PTHR43386:SF1">
    <property type="entry name" value="D,D-DIPEPTIDE TRANSPORT SYSTEM PERMEASE PROTEIN DDPC-RELATED"/>
    <property type="match status" value="1"/>
</dbReference>
<feature type="transmembrane region" description="Helical" evidence="7">
    <location>
        <begin position="131"/>
        <end position="157"/>
    </location>
</feature>